<evidence type="ECO:0000256" key="1">
    <source>
        <dbReference type="SAM" id="SignalP"/>
    </source>
</evidence>
<accession>A0ABV4IBL8</accession>
<keyword evidence="3" id="KW-1185">Reference proteome</keyword>
<protein>
    <submittedName>
        <fullName evidence="2">Uncharacterized protein</fullName>
    </submittedName>
</protein>
<evidence type="ECO:0000313" key="2">
    <source>
        <dbReference type="EMBL" id="MEZ2739251.1"/>
    </source>
</evidence>
<feature type="chain" id="PRO_5046122407" evidence="1">
    <location>
        <begin position="24"/>
        <end position="192"/>
    </location>
</feature>
<reference evidence="2 3" key="1">
    <citation type="submission" date="2024-08" db="EMBL/GenBank/DDBJ databases">
        <authorList>
            <person name="Feng Z."/>
            <person name="Ronholm J."/>
        </authorList>
    </citation>
    <scope>NUCLEOTIDE SEQUENCE [LARGE SCALE GENOMIC DNA]</scope>
    <source>
        <strain evidence="2 3">4-AB0-8</strain>
    </source>
</reference>
<dbReference type="RefSeq" id="WP_370891397.1">
    <property type="nucleotide sequence ID" value="NZ_JBGJLR010000005.1"/>
</dbReference>
<dbReference type="EMBL" id="JBGJLR010000005">
    <property type="protein sequence ID" value="MEZ2739251.1"/>
    <property type="molecule type" value="Genomic_DNA"/>
</dbReference>
<dbReference type="Proteomes" id="UP001567350">
    <property type="component" value="Unassembled WGS sequence"/>
</dbReference>
<keyword evidence="1" id="KW-0732">Signal</keyword>
<name>A0ABV4IBL8_9BURK</name>
<evidence type="ECO:0000313" key="3">
    <source>
        <dbReference type="Proteomes" id="UP001567350"/>
    </source>
</evidence>
<feature type="signal peptide" evidence="1">
    <location>
        <begin position="1"/>
        <end position="23"/>
    </location>
</feature>
<comment type="caution">
    <text evidence="2">The sequence shown here is derived from an EMBL/GenBank/DDBJ whole genome shotgun (WGS) entry which is preliminary data.</text>
</comment>
<organism evidence="2 3">
    <name type="scientific">Comamonas jiangduensis</name>
    <dbReference type="NCBI Taxonomy" id="1194168"/>
    <lineage>
        <taxon>Bacteria</taxon>
        <taxon>Pseudomonadati</taxon>
        <taxon>Pseudomonadota</taxon>
        <taxon>Betaproteobacteria</taxon>
        <taxon>Burkholderiales</taxon>
        <taxon>Comamonadaceae</taxon>
        <taxon>Comamonas</taxon>
    </lineage>
</organism>
<sequence>MKQLIASVLLIAPAFALVTTAQAETTTKPAATKAATTTKKATTPVNKTTAAPRKKAAAATVATGAAAAAVLAPRALNADELALADRVHTGRIACELGQHVSVTKDGSNAGHFLVSGNGFNFHMAPVGTSTGVVRLEDQKSGAVWLQIANKSMLMNQKQGKRLADECMSPEQLQVAEAIKKSPPPSLLDAPGK</sequence>
<proteinExistence type="predicted"/>
<gene>
    <name evidence="2" type="ORF">ACBP88_07205</name>
</gene>